<dbReference type="EMBL" id="CP096916">
    <property type="protein sequence ID" value="WBM39637.1"/>
    <property type="molecule type" value="Genomic_DNA"/>
</dbReference>
<keyword evidence="6" id="KW-1185">Reference proteome</keyword>
<dbReference type="Gene3D" id="3.10.450.50">
    <property type="match status" value="1"/>
</dbReference>
<dbReference type="PANTHER" id="PTHR41534">
    <property type="entry name" value="BLR3401 PROTEIN"/>
    <property type="match status" value="1"/>
</dbReference>
<gene>
    <name evidence="3" type="ORF">DF183_15105</name>
    <name evidence="4" type="ORF">M2J83_07460</name>
</gene>
<dbReference type="GO" id="GO:0051213">
    <property type="term" value="F:dioxygenase activity"/>
    <property type="evidence" value="ECO:0007669"/>
    <property type="project" value="UniProtKB-KW"/>
</dbReference>
<accession>A0A2U2BGQ1</accession>
<dbReference type="InterPro" id="IPR032710">
    <property type="entry name" value="NTF2-like_dom_sf"/>
</dbReference>
<keyword evidence="3" id="KW-0223">Dioxygenase</keyword>
<dbReference type="PANTHER" id="PTHR41534:SF1">
    <property type="entry name" value="BLR3401 PROTEIN"/>
    <property type="match status" value="1"/>
</dbReference>
<evidence type="ECO:0000313" key="3">
    <source>
        <dbReference type="EMBL" id="PWE13157.1"/>
    </source>
</evidence>
<dbReference type="EMBL" id="QEXO01000004">
    <property type="protein sequence ID" value="PWE13157.1"/>
    <property type="molecule type" value="Genomic_DNA"/>
</dbReference>
<dbReference type="SUPFAM" id="SSF54427">
    <property type="entry name" value="NTF2-like"/>
    <property type="match status" value="1"/>
</dbReference>
<dbReference type="Pfam" id="PF00866">
    <property type="entry name" value="Ring_hydroxyl_B"/>
    <property type="match status" value="1"/>
</dbReference>
<keyword evidence="2" id="KW-0560">Oxidoreductase</keyword>
<reference evidence="3 5" key="1">
    <citation type="submission" date="2018-05" db="EMBL/GenBank/DDBJ databases">
        <title>Genome Sequence of an Efficient Indole-Degrading Bacterium, Alcaligenes sp.YBY.</title>
        <authorList>
            <person name="Yang B."/>
        </authorList>
    </citation>
    <scope>NUCLEOTIDE SEQUENCE [LARGE SCALE GENOMIC DNA]</scope>
    <source>
        <strain evidence="3 5">YBY</strain>
    </source>
</reference>
<evidence type="ECO:0000313" key="4">
    <source>
        <dbReference type="EMBL" id="WBM39637.1"/>
    </source>
</evidence>
<protein>
    <submittedName>
        <fullName evidence="3">Aromatic-ring-hydroxylating dioxygenase subunit beta</fullName>
    </submittedName>
    <submittedName>
        <fullName evidence="4">Nuclear transport factor 2 family protein</fullName>
    </submittedName>
</protein>
<organism evidence="3 5">
    <name type="scientific">Alcaligenes faecalis</name>
    <dbReference type="NCBI Taxonomy" id="511"/>
    <lineage>
        <taxon>Bacteria</taxon>
        <taxon>Pseudomonadati</taxon>
        <taxon>Pseudomonadota</taxon>
        <taxon>Betaproteobacteria</taxon>
        <taxon>Burkholderiales</taxon>
        <taxon>Alcaligenaceae</taxon>
        <taxon>Alcaligenes</taxon>
    </lineage>
</organism>
<name>A0A2U2BGQ1_ALCFA</name>
<dbReference type="Proteomes" id="UP001211866">
    <property type="component" value="Chromosome"/>
</dbReference>
<dbReference type="InterPro" id="IPR000391">
    <property type="entry name" value="Rng_hydr_dOase-bsu"/>
</dbReference>
<evidence type="ECO:0000256" key="2">
    <source>
        <dbReference type="ARBA" id="ARBA00023002"/>
    </source>
</evidence>
<reference evidence="4 6" key="3">
    <citation type="submission" date="2022-05" db="EMBL/GenBank/DDBJ databases">
        <title>Complete sequence of strain NY11312.</title>
        <authorList>
            <person name="Zhou D."/>
        </authorList>
    </citation>
    <scope>NUCLEOTIDE SEQUENCE [LARGE SCALE GENOMIC DNA]</scope>
    <source>
        <strain evidence="4 6">NY11312</strain>
    </source>
</reference>
<evidence type="ECO:0000313" key="6">
    <source>
        <dbReference type="Proteomes" id="UP001211866"/>
    </source>
</evidence>
<sequence>MLFDIDFDVSVDQVTPVALSLEAIREVEQFIYHEARLLDERRWQAWLDLWTEEGMYWIPHSYDQESPYEHISLCWENKLLRELRIRRLENHRNWSQQPITQSCRVLGNVMIDGTDPEGYLVVRSSFHSMEWRGKDPVYRVGSLIHKLQAQEGGGWKLRMKQVNLVDRDAVHGAIQVYI</sequence>
<dbReference type="AlphaFoldDB" id="A0A2U2BGQ1"/>
<comment type="similarity">
    <text evidence="1">Belongs to the bacterial ring-hydroxylating dioxygenase beta subunit family.</text>
</comment>
<evidence type="ECO:0000256" key="1">
    <source>
        <dbReference type="ARBA" id="ARBA00009570"/>
    </source>
</evidence>
<evidence type="ECO:0000313" key="5">
    <source>
        <dbReference type="Proteomes" id="UP000245216"/>
    </source>
</evidence>
<dbReference type="GO" id="GO:0019380">
    <property type="term" value="P:3-phenylpropionate catabolic process"/>
    <property type="evidence" value="ECO:0007669"/>
    <property type="project" value="TreeGrafter"/>
</dbReference>
<dbReference type="RefSeq" id="WP_109089493.1">
    <property type="nucleotide sequence ID" value="NZ_CP096916.1"/>
</dbReference>
<proteinExistence type="inferred from homology"/>
<dbReference type="Proteomes" id="UP000245216">
    <property type="component" value="Unassembled WGS sequence"/>
</dbReference>
<dbReference type="STRING" id="511.UZ73_16150"/>
<reference evidence="3 5" key="2">
    <citation type="submission" date="2018-05" db="EMBL/GenBank/DDBJ databases">
        <authorList>
            <person name="Lanie J.A."/>
            <person name="Ng W.-L."/>
            <person name="Kazmierczak K.M."/>
            <person name="Andrzejewski T.M."/>
            <person name="Davidsen T.M."/>
            <person name="Wayne K.J."/>
            <person name="Tettelin H."/>
            <person name="Glass J.I."/>
            <person name="Rusch D."/>
            <person name="Podicherti R."/>
            <person name="Tsui H.-C.T."/>
            <person name="Winkler M.E."/>
        </authorList>
    </citation>
    <scope>NUCLEOTIDE SEQUENCE [LARGE SCALE GENOMIC DNA]</scope>
    <source>
        <strain evidence="3 5">YBY</strain>
    </source>
</reference>